<dbReference type="PANTHER" id="PTHR40841:SF2">
    <property type="entry name" value="SIDEROPHORE-DEGRADING ESTERASE (EUROFUNG)"/>
    <property type="match status" value="1"/>
</dbReference>
<evidence type="ECO:0000313" key="4">
    <source>
        <dbReference type="EMBL" id="SHG93564.1"/>
    </source>
</evidence>
<dbReference type="STRING" id="634436.SAMN05216361_3371"/>
<dbReference type="AlphaFoldDB" id="A0A1M5NVG6"/>
<keyword evidence="2 4" id="KW-0378">Hydrolase</keyword>
<evidence type="ECO:0000256" key="1">
    <source>
        <dbReference type="ARBA" id="ARBA00005622"/>
    </source>
</evidence>
<dbReference type="Pfam" id="PF00756">
    <property type="entry name" value="Esterase"/>
    <property type="match status" value="1"/>
</dbReference>
<accession>A0A1M5NVG6</accession>
<dbReference type="GO" id="GO:0016788">
    <property type="term" value="F:hydrolase activity, acting on ester bonds"/>
    <property type="evidence" value="ECO:0007669"/>
    <property type="project" value="TreeGrafter"/>
</dbReference>
<feature type="chain" id="PRO_5009912714" evidence="3">
    <location>
        <begin position="17"/>
        <end position="376"/>
    </location>
</feature>
<dbReference type="SUPFAM" id="SSF53474">
    <property type="entry name" value="alpha/beta-Hydrolases"/>
    <property type="match status" value="1"/>
</dbReference>
<reference evidence="5" key="1">
    <citation type="submission" date="2016-11" db="EMBL/GenBank/DDBJ databases">
        <authorList>
            <person name="Varghese N."/>
            <person name="Submissions S."/>
        </authorList>
    </citation>
    <scope>NUCLEOTIDE SEQUENCE [LARGE SCALE GENOMIC DNA]</scope>
    <source>
        <strain evidence="5">CGMCC 1.8995</strain>
    </source>
</reference>
<proteinExistence type="inferred from homology"/>
<dbReference type="EMBL" id="FQWD01000005">
    <property type="protein sequence ID" value="SHG93564.1"/>
    <property type="molecule type" value="Genomic_DNA"/>
</dbReference>
<evidence type="ECO:0000256" key="2">
    <source>
        <dbReference type="ARBA" id="ARBA00022801"/>
    </source>
</evidence>
<evidence type="ECO:0000256" key="3">
    <source>
        <dbReference type="SAM" id="SignalP"/>
    </source>
</evidence>
<organism evidence="4 5">
    <name type="scientific">Marisediminitalea aggregata</name>
    <dbReference type="NCBI Taxonomy" id="634436"/>
    <lineage>
        <taxon>Bacteria</taxon>
        <taxon>Pseudomonadati</taxon>
        <taxon>Pseudomonadota</taxon>
        <taxon>Gammaproteobacteria</taxon>
        <taxon>Alteromonadales</taxon>
        <taxon>Alteromonadaceae</taxon>
        <taxon>Marisediminitalea</taxon>
    </lineage>
</organism>
<keyword evidence="5" id="KW-1185">Reference proteome</keyword>
<sequence>MLLLCLCFLLSPLATAGVDWLPQQHIKSQILKEQRAYRVSLPENYEQFSRQYPLLLVLDGDHYGDLVANNAQFLAEAGDIPEHVIVALSSVNRLRDFTPTDSPDWHGDGGAEAFSNFINNELLSALKADYRIGGHKVIWGHSAAGLYVMYHLYTSPTTFDAYLVNDGSLDWDNGVVVDSLRQYLQKDTHPKQFLYFNNSYLLEDIPDEFRFVDHVKAVLKANSTQSLRWVYQNLSNESHATIPLVGSVHALRALYEGYRIPEAIVYKGLEAMKSYVESLSGRIGAKQKVAEESLLDYGYHALFSEHIDIEHAIETFKYTVSLYPESIASLEGLYLAYEETGNKTLAGAALNQAIDVAKRNGSDELQRLLDMKQGTE</sequence>
<protein>
    <submittedName>
        <fullName evidence="4">Predicted hydrolase of the alpha/beta superfamily</fullName>
    </submittedName>
</protein>
<dbReference type="InterPro" id="IPR000801">
    <property type="entry name" value="Esterase-like"/>
</dbReference>
<feature type="signal peptide" evidence="3">
    <location>
        <begin position="1"/>
        <end position="16"/>
    </location>
</feature>
<dbReference type="InterPro" id="IPR052558">
    <property type="entry name" value="Siderophore_Hydrolase_D"/>
</dbReference>
<dbReference type="Gene3D" id="3.40.50.1820">
    <property type="entry name" value="alpha/beta hydrolase"/>
    <property type="match status" value="1"/>
</dbReference>
<dbReference type="Proteomes" id="UP000184520">
    <property type="component" value="Unassembled WGS sequence"/>
</dbReference>
<evidence type="ECO:0000313" key="5">
    <source>
        <dbReference type="Proteomes" id="UP000184520"/>
    </source>
</evidence>
<dbReference type="PANTHER" id="PTHR40841">
    <property type="entry name" value="SIDEROPHORE TRIACETYLFUSARININE C ESTERASE"/>
    <property type="match status" value="1"/>
</dbReference>
<dbReference type="InterPro" id="IPR029058">
    <property type="entry name" value="AB_hydrolase_fold"/>
</dbReference>
<keyword evidence="3" id="KW-0732">Signal</keyword>
<gene>
    <name evidence="4" type="ORF">SAMN05216361_3371</name>
</gene>
<comment type="similarity">
    <text evidence="1">Belongs to the esterase D family.</text>
</comment>
<name>A0A1M5NVG6_9ALTE</name>